<feature type="transmembrane region" description="Helical" evidence="1">
    <location>
        <begin position="305"/>
        <end position="323"/>
    </location>
</feature>
<dbReference type="GO" id="GO:0140359">
    <property type="term" value="F:ABC-type transporter activity"/>
    <property type="evidence" value="ECO:0007669"/>
    <property type="project" value="InterPro"/>
</dbReference>
<dbReference type="Proteomes" id="UP000510844">
    <property type="component" value="Chromosome"/>
</dbReference>
<reference evidence="2 3" key="2">
    <citation type="journal article" date="2021" name="Mar. Drugs">
        <title>A New Micromonospora Strain with Antibiotic Activity Isolated from the Microbiome of a Mid-Atlantic Deep-Sea Sponge.</title>
        <authorList>
            <person name="Back C.R."/>
            <person name="Stennett H.L."/>
            <person name="Williams S.E."/>
            <person name="Wang L."/>
            <person name="Ojeda Gomez J."/>
            <person name="Abdulle O.M."/>
            <person name="Duffy T."/>
            <person name="Neal C."/>
            <person name="Mantell J."/>
            <person name="Jepson M.A."/>
            <person name="Hendry K.R."/>
            <person name="Powell D."/>
            <person name="Stach J.E.M."/>
            <person name="Essex-Lopresti A.E."/>
            <person name="Willis C.L."/>
            <person name="Curnow P."/>
            <person name="Race P.R."/>
        </authorList>
    </citation>
    <scope>NUCLEOTIDE SEQUENCE [LARGE SCALE GENOMIC DNA]</scope>
    <source>
        <strain evidence="2 3">28ISP2-46</strain>
    </source>
</reference>
<dbReference type="GO" id="GO:0005886">
    <property type="term" value="C:plasma membrane"/>
    <property type="evidence" value="ECO:0007669"/>
    <property type="project" value="UniProtKB-SubCell"/>
</dbReference>
<dbReference type="EMBL" id="CP059322">
    <property type="protein sequence ID" value="QLQ36506.1"/>
    <property type="molecule type" value="Genomic_DNA"/>
</dbReference>
<feature type="transmembrane region" description="Helical" evidence="1">
    <location>
        <begin position="158"/>
        <end position="178"/>
    </location>
</feature>
<protein>
    <submittedName>
        <fullName evidence="2">ABC transporter permease subunit</fullName>
    </submittedName>
</protein>
<keyword evidence="1" id="KW-0812">Transmembrane</keyword>
<feature type="transmembrane region" description="Helical" evidence="1">
    <location>
        <begin position="66"/>
        <end position="90"/>
    </location>
</feature>
<gene>
    <name evidence="2" type="ORF">H1D33_24940</name>
</gene>
<feature type="transmembrane region" description="Helical" evidence="1">
    <location>
        <begin position="111"/>
        <end position="138"/>
    </location>
</feature>
<proteinExistence type="predicted"/>
<accession>A0A7L6B3K2</accession>
<sequence length="328" mass="36325">MIWLTWRQFRAQALTAGVGLALFAAFLVFLGLRTRSAYDDNIVGCGSPADCSSAAEFFQDQFSTQITLASVLLLVIPVLIGIFWGAPLIARELETGTHRFVWNQSITRTRWLLVKLSFIALTAMAVTGLCSALLTWAASRYDLVLGERFGILFFGSRNIVPVGYALFAFILATLTGMLMRRIVPAMAVSLGIIAVLGIAVPLFVRPYLQPPIEKTVNFTVDSVRGAKLNVADKIQVGYSLDNAWVLDSWYPVYDKNGKEIATKDVQECITGDREKDAQCISERDVHFTAVYQPGDRYWTFQWLELGAYVALALILAAVSLGRIRRPLA</sequence>
<name>A0A7L6B3K2_9ACTN</name>
<evidence type="ECO:0000313" key="3">
    <source>
        <dbReference type="Proteomes" id="UP000510844"/>
    </source>
</evidence>
<feature type="transmembrane region" description="Helical" evidence="1">
    <location>
        <begin position="12"/>
        <end position="32"/>
    </location>
</feature>
<feature type="transmembrane region" description="Helical" evidence="1">
    <location>
        <begin position="185"/>
        <end position="204"/>
    </location>
</feature>
<keyword evidence="1" id="KW-1133">Transmembrane helix</keyword>
<dbReference type="AlphaFoldDB" id="A0A7L6B3K2"/>
<evidence type="ECO:0000313" key="2">
    <source>
        <dbReference type="EMBL" id="QLQ36506.1"/>
    </source>
</evidence>
<reference evidence="3" key="1">
    <citation type="submission" date="2020-07" db="EMBL/GenBank/DDBJ databases">
        <title>A new Micromonospora strain with potent antibiotic activity isolated from the microbiome of a mid-Atlantic deep-sea sponge.</title>
        <authorList>
            <person name="Back C.R."/>
            <person name="Stennett H.L."/>
            <person name="Williams S.E."/>
            <person name="Wang L."/>
            <person name="Ojeda Gomez J."/>
            <person name="Abdulle O.M."/>
            <person name="Duffy T."/>
            <person name="Hendry K.R."/>
            <person name="Powell D."/>
            <person name="Stach J.E."/>
            <person name="Essex-Lopresti A.E."/>
            <person name="Willis C.L."/>
            <person name="Curnow P."/>
            <person name="Race P.R."/>
        </authorList>
    </citation>
    <scope>NUCLEOTIDE SEQUENCE [LARGE SCALE GENOMIC DNA]</scope>
    <source>
        <strain evidence="3">28ISP2-46</strain>
    </source>
</reference>
<organism evidence="2 3">
    <name type="scientific">Micromonospora robiginosa</name>
    <dbReference type="NCBI Taxonomy" id="2749844"/>
    <lineage>
        <taxon>Bacteria</taxon>
        <taxon>Bacillati</taxon>
        <taxon>Actinomycetota</taxon>
        <taxon>Actinomycetes</taxon>
        <taxon>Micromonosporales</taxon>
        <taxon>Micromonosporaceae</taxon>
        <taxon>Micromonospora</taxon>
    </lineage>
</organism>
<evidence type="ECO:0000256" key="1">
    <source>
        <dbReference type="SAM" id="Phobius"/>
    </source>
</evidence>
<keyword evidence="1" id="KW-0472">Membrane</keyword>
<dbReference type="KEGG" id="mfeu:H1D33_24940"/>
<keyword evidence="3" id="KW-1185">Reference proteome</keyword>
<dbReference type="RefSeq" id="WP_181569022.1">
    <property type="nucleotide sequence ID" value="NZ_CP059322.2"/>
</dbReference>